<keyword evidence="9" id="KW-0547">Nucleotide-binding</keyword>
<dbReference type="Gene3D" id="2.130.10.10">
    <property type="entry name" value="YVTN repeat-like/Quinoprotein amine dehydrogenase"/>
    <property type="match status" value="1"/>
</dbReference>
<evidence type="ECO:0000256" key="12">
    <source>
        <dbReference type="ARBA" id="ARBA00022840"/>
    </source>
</evidence>
<evidence type="ECO:0000256" key="3">
    <source>
        <dbReference type="ARBA" id="ARBA00012513"/>
    </source>
</evidence>
<comment type="catalytic activity">
    <reaction evidence="18">
        <text>L-seryl-[protein] + ATP = O-phospho-L-seryl-[protein] + ADP + H(+)</text>
        <dbReference type="Rhea" id="RHEA:17989"/>
        <dbReference type="Rhea" id="RHEA-COMP:9863"/>
        <dbReference type="Rhea" id="RHEA-COMP:11604"/>
        <dbReference type="ChEBI" id="CHEBI:15378"/>
        <dbReference type="ChEBI" id="CHEBI:29999"/>
        <dbReference type="ChEBI" id="CHEBI:30616"/>
        <dbReference type="ChEBI" id="CHEBI:83421"/>
        <dbReference type="ChEBI" id="CHEBI:456216"/>
        <dbReference type="EC" id="2.7.11.1"/>
    </reaction>
    <physiologicalReaction direction="left-to-right" evidence="18">
        <dbReference type="Rhea" id="RHEA:17990"/>
    </physiologicalReaction>
</comment>
<dbReference type="GO" id="GO:1990604">
    <property type="term" value="C:IRE1-TRAF2-ASK1 complex"/>
    <property type="evidence" value="ECO:0007669"/>
    <property type="project" value="TreeGrafter"/>
</dbReference>
<dbReference type="Proteomes" id="UP000187013">
    <property type="component" value="Unassembled WGS sequence"/>
</dbReference>
<dbReference type="PROSITE" id="PS50011">
    <property type="entry name" value="PROTEIN_KINASE_DOM"/>
    <property type="match status" value="1"/>
</dbReference>
<keyword evidence="15" id="KW-0472">Membrane</keyword>
<dbReference type="EC" id="2.7.11.1" evidence="3"/>
<dbReference type="SUPFAM" id="SSF56112">
    <property type="entry name" value="Protein kinase-like (PK-like)"/>
    <property type="match status" value="1"/>
</dbReference>
<dbReference type="GO" id="GO:0046872">
    <property type="term" value="F:metal ion binding"/>
    <property type="evidence" value="ECO:0007669"/>
    <property type="project" value="UniProtKB-KW"/>
</dbReference>
<organism evidence="23 24">
    <name type="scientific">Zygosaccharomyces rouxii</name>
    <dbReference type="NCBI Taxonomy" id="4956"/>
    <lineage>
        <taxon>Eukaryota</taxon>
        <taxon>Fungi</taxon>
        <taxon>Dikarya</taxon>
        <taxon>Ascomycota</taxon>
        <taxon>Saccharomycotina</taxon>
        <taxon>Saccharomycetes</taxon>
        <taxon>Saccharomycetales</taxon>
        <taxon>Saccharomycetaceae</taxon>
        <taxon>Zygosaccharomyces</taxon>
    </lineage>
</organism>
<feature type="domain" description="Protein kinase" evidence="21">
    <location>
        <begin position="707"/>
        <end position="1018"/>
    </location>
</feature>
<dbReference type="InterPro" id="IPR015943">
    <property type="entry name" value="WD40/YVTN_repeat-like_dom_sf"/>
</dbReference>
<feature type="compositionally biased region" description="Basic and acidic residues" evidence="19">
    <location>
        <begin position="640"/>
        <end position="654"/>
    </location>
</feature>
<dbReference type="FunFam" id="1.20.1440.180:FF:000002">
    <property type="entry name" value="Serine/threonine-protein kinase/endoribonuclease IRE1"/>
    <property type="match status" value="1"/>
</dbReference>
<feature type="region of interest" description="Disordered" evidence="19">
    <location>
        <begin position="63"/>
        <end position="83"/>
    </location>
</feature>
<dbReference type="eggNOG" id="KOG1027">
    <property type="taxonomic scope" value="Eukaryota"/>
</dbReference>
<evidence type="ECO:0000256" key="13">
    <source>
        <dbReference type="ARBA" id="ARBA00022842"/>
    </source>
</evidence>
<reference evidence="23 24" key="1">
    <citation type="submission" date="2016-08" db="EMBL/GenBank/DDBJ databases">
        <title>Draft genome sequence of allopolyploid Zygosaccharomyces rouxii.</title>
        <authorList>
            <person name="Watanabe J."/>
            <person name="Uehara K."/>
            <person name="Mogi Y."/>
            <person name="Tsukioka Y."/>
        </authorList>
    </citation>
    <scope>NUCLEOTIDE SEQUENCE [LARGE SCALE GENOMIC DNA]</scope>
    <source>
        <strain evidence="23 24">NBRC 110957</strain>
    </source>
</reference>
<dbReference type="Gene3D" id="1.20.1440.180">
    <property type="entry name" value="KEN domain"/>
    <property type="match status" value="1"/>
</dbReference>
<dbReference type="Pfam" id="PF06479">
    <property type="entry name" value="Ribonuc_2-5A"/>
    <property type="match status" value="1"/>
</dbReference>
<evidence type="ECO:0000256" key="20">
    <source>
        <dbReference type="SAM" id="SignalP"/>
    </source>
</evidence>
<dbReference type="SMART" id="SM00220">
    <property type="entry name" value="S_TKc"/>
    <property type="match status" value="1"/>
</dbReference>
<dbReference type="GO" id="GO:0036498">
    <property type="term" value="P:IRE1-mediated unfolded protein response"/>
    <property type="evidence" value="ECO:0007669"/>
    <property type="project" value="UniProtKB-ARBA"/>
</dbReference>
<dbReference type="InterPro" id="IPR008271">
    <property type="entry name" value="Ser/Thr_kinase_AS"/>
</dbReference>
<dbReference type="SMART" id="SM00580">
    <property type="entry name" value="PUG"/>
    <property type="match status" value="1"/>
</dbReference>
<evidence type="ECO:0000256" key="19">
    <source>
        <dbReference type="SAM" id="MobiDB-lite"/>
    </source>
</evidence>
<keyword evidence="7" id="KW-0479">Metal-binding</keyword>
<dbReference type="PANTHER" id="PTHR13954">
    <property type="entry name" value="IRE1-RELATED"/>
    <property type="match status" value="1"/>
</dbReference>
<keyword evidence="12" id="KW-0067">ATP-binding</keyword>
<evidence type="ECO:0000256" key="14">
    <source>
        <dbReference type="ARBA" id="ARBA00022989"/>
    </source>
</evidence>
<dbReference type="GO" id="GO:0004674">
    <property type="term" value="F:protein serine/threonine kinase activity"/>
    <property type="evidence" value="ECO:0007669"/>
    <property type="project" value="UniProtKB-KW"/>
</dbReference>
<evidence type="ECO:0000256" key="9">
    <source>
        <dbReference type="ARBA" id="ARBA00022741"/>
    </source>
</evidence>
<feature type="compositionally biased region" description="Basic residues" evidence="19">
    <location>
        <begin position="664"/>
        <end position="681"/>
    </location>
</feature>
<evidence type="ECO:0000256" key="7">
    <source>
        <dbReference type="ARBA" id="ARBA00022723"/>
    </source>
</evidence>
<evidence type="ECO:0000259" key="22">
    <source>
        <dbReference type="PROSITE" id="PS51392"/>
    </source>
</evidence>
<evidence type="ECO:0000256" key="2">
    <source>
        <dbReference type="ARBA" id="ARBA00004479"/>
    </source>
</evidence>
<dbReference type="FunFam" id="1.10.510.10:FF:000572">
    <property type="entry name" value="Serine/threonine-protein kinase/endoribonuclease IRE1"/>
    <property type="match status" value="1"/>
</dbReference>
<evidence type="ECO:0000256" key="8">
    <source>
        <dbReference type="ARBA" id="ARBA00022729"/>
    </source>
</evidence>
<feature type="signal peptide" evidence="20">
    <location>
        <begin position="1"/>
        <end position="19"/>
    </location>
</feature>
<keyword evidence="6" id="KW-0812">Transmembrane</keyword>
<comment type="subcellular location">
    <subcellularLocation>
        <location evidence="2">Membrane</location>
        <topology evidence="2">Single-pass type I membrane protein</topology>
    </subcellularLocation>
</comment>
<keyword evidence="11" id="KW-0378">Hydrolase</keyword>
<dbReference type="InterPro" id="IPR010513">
    <property type="entry name" value="KEN_dom"/>
</dbReference>
<feature type="region of interest" description="Disordered" evidence="19">
    <location>
        <begin position="597"/>
        <end position="684"/>
    </location>
</feature>
<feature type="domain" description="KEN" evidence="22">
    <location>
        <begin position="1021"/>
        <end position="1152"/>
    </location>
</feature>
<dbReference type="Gene3D" id="3.30.200.20">
    <property type="entry name" value="Phosphorylase Kinase, domain 1"/>
    <property type="match status" value="1"/>
</dbReference>
<dbReference type="CDD" id="cd13982">
    <property type="entry name" value="STKc_IRE1"/>
    <property type="match status" value="1"/>
</dbReference>
<dbReference type="Gene3D" id="1.10.510.10">
    <property type="entry name" value="Transferase(Phosphotransferase) domain 1"/>
    <property type="match status" value="1"/>
</dbReference>
<dbReference type="SMART" id="SM00564">
    <property type="entry name" value="PQQ"/>
    <property type="match status" value="3"/>
</dbReference>
<dbReference type="GO" id="GO:0070059">
    <property type="term" value="P:intrinsic apoptotic signaling pathway in response to endoplasmic reticulum stress"/>
    <property type="evidence" value="ECO:0007669"/>
    <property type="project" value="TreeGrafter"/>
</dbReference>
<dbReference type="PANTHER" id="PTHR13954:SF6">
    <property type="entry name" value="NON-SPECIFIC SERINE_THREONINE PROTEIN KINASE"/>
    <property type="match status" value="1"/>
</dbReference>
<feature type="compositionally biased region" description="Polar residues" evidence="19">
    <location>
        <begin position="73"/>
        <end position="83"/>
    </location>
</feature>
<dbReference type="EMBL" id="BDGX01000014">
    <property type="protein sequence ID" value="GAV49039.1"/>
    <property type="molecule type" value="Genomic_DNA"/>
</dbReference>
<dbReference type="GO" id="GO:0016787">
    <property type="term" value="F:hydrolase activity"/>
    <property type="evidence" value="ECO:0007669"/>
    <property type="project" value="UniProtKB-KW"/>
</dbReference>
<name>A0A1Q3A013_ZYGRO</name>
<dbReference type="CDD" id="cd10422">
    <property type="entry name" value="RNase_Ire1"/>
    <property type="match status" value="1"/>
</dbReference>
<evidence type="ECO:0000259" key="21">
    <source>
        <dbReference type="PROSITE" id="PS50011"/>
    </source>
</evidence>
<evidence type="ECO:0000256" key="4">
    <source>
        <dbReference type="ARBA" id="ARBA00022527"/>
    </source>
</evidence>
<evidence type="ECO:0000256" key="18">
    <source>
        <dbReference type="ARBA" id="ARBA00048977"/>
    </source>
</evidence>
<evidence type="ECO:0000313" key="23">
    <source>
        <dbReference type="EMBL" id="GAV49039.1"/>
    </source>
</evidence>
<dbReference type="FunFam" id="3.30.200.20:FF:000077">
    <property type="entry name" value="Putative Serine/threonine-protein kinase/endoribonuclease IRE1"/>
    <property type="match status" value="1"/>
</dbReference>
<evidence type="ECO:0000256" key="17">
    <source>
        <dbReference type="ARBA" id="ARBA00048659"/>
    </source>
</evidence>
<accession>A0A1Q3A013</accession>
<proteinExistence type="predicted"/>
<comment type="catalytic activity">
    <reaction evidence="17">
        <text>L-threonyl-[protein] + ATP = O-phospho-L-threonyl-[protein] + ADP + H(+)</text>
        <dbReference type="Rhea" id="RHEA:46608"/>
        <dbReference type="Rhea" id="RHEA-COMP:11060"/>
        <dbReference type="Rhea" id="RHEA-COMP:11605"/>
        <dbReference type="ChEBI" id="CHEBI:15378"/>
        <dbReference type="ChEBI" id="CHEBI:30013"/>
        <dbReference type="ChEBI" id="CHEBI:30616"/>
        <dbReference type="ChEBI" id="CHEBI:61977"/>
        <dbReference type="ChEBI" id="CHEBI:456216"/>
        <dbReference type="EC" id="2.7.11.1"/>
    </reaction>
    <physiologicalReaction direction="left-to-right" evidence="17">
        <dbReference type="Rhea" id="RHEA:46609"/>
    </physiologicalReaction>
</comment>
<evidence type="ECO:0000256" key="16">
    <source>
        <dbReference type="ARBA" id="ARBA00023180"/>
    </source>
</evidence>
<dbReference type="GO" id="GO:0004521">
    <property type="term" value="F:RNA endonuclease activity"/>
    <property type="evidence" value="ECO:0007669"/>
    <property type="project" value="InterPro"/>
</dbReference>
<keyword evidence="14" id="KW-1133">Transmembrane helix</keyword>
<evidence type="ECO:0000256" key="6">
    <source>
        <dbReference type="ARBA" id="ARBA00022692"/>
    </source>
</evidence>
<dbReference type="SUPFAM" id="SSF50998">
    <property type="entry name" value="Quinoprotein alcohol dehydrogenase-like"/>
    <property type="match status" value="1"/>
</dbReference>
<evidence type="ECO:0000256" key="10">
    <source>
        <dbReference type="ARBA" id="ARBA00022777"/>
    </source>
</evidence>
<evidence type="ECO:0000256" key="5">
    <source>
        <dbReference type="ARBA" id="ARBA00022679"/>
    </source>
</evidence>
<comment type="cofactor">
    <cofactor evidence="1">
        <name>Mg(2+)</name>
        <dbReference type="ChEBI" id="CHEBI:18420"/>
    </cofactor>
</comment>
<comment type="caution">
    <text evidence="23">The sequence shown here is derived from an EMBL/GenBank/DDBJ whole genome shotgun (WGS) entry which is preliminary data.</text>
</comment>
<evidence type="ECO:0000313" key="24">
    <source>
        <dbReference type="Proteomes" id="UP000187013"/>
    </source>
</evidence>
<keyword evidence="4" id="KW-0723">Serine/threonine-protein kinase</keyword>
<protein>
    <recommendedName>
        <fullName evidence="3">non-specific serine/threonine protein kinase</fullName>
        <ecNumber evidence="3">2.7.11.1</ecNumber>
    </recommendedName>
</protein>
<evidence type="ECO:0000256" key="1">
    <source>
        <dbReference type="ARBA" id="ARBA00001946"/>
    </source>
</evidence>
<dbReference type="GO" id="GO:0005524">
    <property type="term" value="F:ATP binding"/>
    <property type="evidence" value="ECO:0007669"/>
    <property type="project" value="UniProtKB-KW"/>
</dbReference>
<dbReference type="GO" id="GO:0006397">
    <property type="term" value="P:mRNA processing"/>
    <property type="evidence" value="ECO:0007669"/>
    <property type="project" value="InterPro"/>
</dbReference>
<dbReference type="InterPro" id="IPR011047">
    <property type="entry name" value="Quinoprotein_ADH-like_sf"/>
</dbReference>
<dbReference type="GO" id="GO:0051082">
    <property type="term" value="F:unfolded protein binding"/>
    <property type="evidence" value="ECO:0007669"/>
    <property type="project" value="TreeGrafter"/>
</dbReference>
<dbReference type="OrthoDB" id="63989at2759"/>
<feature type="chain" id="PRO_5012975919" description="non-specific serine/threonine protein kinase" evidence="20">
    <location>
        <begin position="20"/>
        <end position="1152"/>
    </location>
</feature>
<dbReference type="InterPro" id="IPR038357">
    <property type="entry name" value="KEN_sf"/>
</dbReference>
<dbReference type="InterPro" id="IPR018391">
    <property type="entry name" value="PQQ_b-propeller_rpt"/>
</dbReference>
<keyword evidence="10" id="KW-0418">Kinase</keyword>
<evidence type="ECO:0000256" key="11">
    <source>
        <dbReference type="ARBA" id="ARBA00022801"/>
    </source>
</evidence>
<dbReference type="Pfam" id="PF00069">
    <property type="entry name" value="Pkinase"/>
    <property type="match status" value="2"/>
</dbReference>
<sequence length="1152" mass="129402">MRLLQRALFVILWINLCLGLDLWPQWASGKLIRDESQGTEAASPRVTNVEYYTTIPTALRRKGSRQDKVAGSTLPTGTPVRWNQTPTLISHNGSLKNDLKYVSGGKSALIPRQHERALEKVSLAGILLATDVEGGLHALNRDNGQLLWSIDSSHTKPLIHVVEPPRAQTKETLIIEPYGEGNIYYFNVYQGLQKLPVSIAKLIASSPMHLKTDIVVDDFGTVVEDEKIYTGSRSTAMYVIDATKGDILSAFGPGTENKKYKKDSDICATRGLEPEGCKNVLVIGKTTYHLGIHSRDGTTYNVTYSSWQQNTLDTPLSSLSSLTGDNTYIASFRDRSLLAINADFKIAKWVSSNFPGIINSIFDIFTDENAGENIIIPHRFTSPDEASFPRGKVFLSQIENDSWFALSGENYPSLVEAAPTAKYGLSERWRAPSLFYNEDLFATAVTGVHTLQNRKFEEISDMSTSRKPLISVQEREPLLLEPSTSNLPLGLEDDSTSRNMALETYISPEELEAYRLKVQEQIAHEIIQQNQGSFIYLMGRLIYRVIESGLVFLFALFVLAFLQRFKVIPPLHILFEKSGLISVEDIKVDNLEINDEMSNEKRPTANNGTGDSEETLKISRESTPSTTDNPNSPTDDEEETALKVEDEVTLKGGEEGTTIVEKEKKKRKRGTRGGKKLKKKQSSSSQAVEQIRAIGTIQLENGLKTLTVSEKILGYGSSGTVVLQGSFQGRPVAVKRMLLDFCDIASQEIDLLTESDDHPNVVRYFCSETTEKFLYIALELCNLTLEELIELKKPSEGFQATLKTWDPINILYQIASGVSHLHSLKIIHRDIKPQNILVASPKKVIAAGYKADNNGNLRILISDFGLCKKLEADQSSFRTSLSNAGGTSGWRAPELLHESTRKLIESMSVYDKDNDEDNESATNSIYDPATKQSLTKGIDIFSMGCVFYYILSKGGHPFGSRYIREANILKNNYDLSGLNQTLKDRSLVFEAKDLIAQMIQMNPLKRPSALRVLNHPLFWSNSKKLEFLLKVSDRFEVERRDPPSELLCKLESHSNQVIPNNDWTSKFDKDFMDNLGKYRKYSGEKLMDLLRALRNKYHHFMDLPEDLAAVIGPVPDGFYNYFIKRFPNLLLEIYHVVQENLKDDQILCNFIE</sequence>
<keyword evidence="13" id="KW-0460">Magnesium</keyword>
<dbReference type="PROSITE" id="PS00108">
    <property type="entry name" value="PROTEIN_KINASE_ST"/>
    <property type="match status" value="1"/>
</dbReference>
<dbReference type="AlphaFoldDB" id="A0A1Q3A013"/>
<dbReference type="InterPro" id="IPR045133">
    <property type="entry name" value="IRE1/2-like"/>
</dbReference>
<keyword evidence="16" id="KW-0325">Glycoprotein</keyword>
<gene>
    <name evidence="23" type="ORF">ZYGR_0N04440</name>
</gene>
<dbReference type="PROSITE" id="PS51392">
    <property type="entry name" value="KEN"/>
    <property type="match status" value="1"/>
</dbReference>
<keyword evidence="8 20" id="KW-0732">Signal</keyword>
<feature type="compositionally biased region" description="Low complexity" evidence="19">
    <location>
        <begin position="622"/>
        <end position="633"/>
    </location>
</feature>
<keyword evidence="5" id="KW-0808">Transferase</keyword>
<evidence type="ECO:0000256" key="15">
    <source>
        <dbReference type="ARBA" id="ARBA00023136"/>
    </source>
</evidence>
<dbReference type="InterPro" id="IPR011009">
    <property type="entry name" value="Kinase-like_dom_sf"/>
</dbReference>
<dbReference type="InterPro" id="IPR000719">
    <property type="entry name" value="Prot_kinase_dom"/>
</dbReference>